<dbReference type="Pfam" id="PF18110">
    <property type="entry name" value="BRCC36_C"/>
    <property type="match status" value="1"/>
</dbReference>
<dbReference type="EnsemblPlants" id="Pp3c6_24500V3.3">
    <property type="protein sequence ID" value="PAC:32977263.CDS.1"/>
    <property type="gene ID" value="Pp3c6_24500"/>
</dbReference>
<evidence type="ECO:0000313" key="4">
    <source>
        <dbReference type="Proteomes" id="UP000006727"/>
    </source>
</evidence>
<dbReference type="Gramene" id="Pp3c6_24500V3.1">
    <property type="protein sequence ID" value="PAC:32977261.CDS.1"/>
    <property type="gene ID" value="Pp3c6_24500"/>
</dbReference>
<accession>A0A2K1KGZ8</accession>
<feature type="domain" description="BRCC36 C-terminal helical" evidence="1">
    <location>
        <begin position="2"/>
        <end position="61"/>
    </location>
</feature>
<dbReference type="InParanoid" id="A0A2K1KGZ8"/>
<proteinExistence type="predicted"/>
<evidence type="ECO:0000313" key="2">
    <source>
        <dbReference type="EMBL" id="PNR53048.1"/>
    </source>
</evidence>
<dbReference type="AlphaFoldDB" id="A0A2K1KGZ8"/>
<gene>
    <name evidence="2" type="ORF">PHYPA_009423</name>
</gene>
<dbReference type="Gramene" id="Pp3c6_24500V3.3">
    <property type="protein sequence ID" value="PAC:32977263.CDS.1"/>
    <property type="gene ID" value="Pp3c6_24500"/>
</dbReference>
<organism evidence="2">
    <name type="scientific">Physcomitrium patens</name>
    <name type="common">Spreading-leaved earth moss</name>
    <name type="synonym">Physcomitrella patens</name>
    <dbReference type="NCBI Taxonomy" id="3218"/>
    <lineage>
        <taxon>Eukaryota</taxon>
        <taxon>Viridiplantae</taxon>
        <taxon>Streptophyta</taxon>
        <taxon>Embryophyta</taxon>
        <taxon>Bryophyta</taxon>
        <taxon>Bryophytina</taxon>
        <taxon>Bryopsida</taxon>
        <taxon>Funariidae</taxon>
        <taxon>Funariales</taxon>
        <taxon>Funariaceae</taxon>
        <taxon>Physcomitrium</taxon>
    </lineage>
</organism>
<evidence type="ECO:0000313" key="3">
    <source>
        <dbReference type="EnsemblPlants" id="PAC:32977261.CDS.1"/>
    </source>
</evidence>
<reference evidence="2 4" key="2">
    <citation type="journal article" date="2018" name="Plant J.">
        <title>The Physcomitrella patens chromosome-scale assembly reveals moss genome structure and evolution.</title>
        <authorList>
            <person name="Lang D."/>
            <person name="Ullrich K.K."/>
            <person name="Murat F."/>
            <person name="Fuchs J."/>
            <person name="Jenkins J."/>
            <person name="Haas F.B."/>
            <person name="Piednoel M."/>
            <person name="Gundlach H."/>
            <person name="Van Bel M."/>
            <person name="Meyberg R."/>
            <person name="Vives C."/>
            <person name="Morata J."/>
            <person name="Symeonidi A."/>
            <person name="Hiss M."/>
            <person name="Muchero W."/>
            <person name="Kamisugi Y."/>
            <person name="Saleh O."/>
            <person name="Blanc G."/>
            <person name="Decker E.L."/>
            <person name="van Gessel N."/>
            <person name="Grimwood J."/>
            <person name="Hayes R.D."/>
            <person name="Graham S.W."/>
            <person name="Gunter L.E."/>
            <person name="McDaniel S.F."/>
            <person name="Hoernstein S.N.W."/>
            <person name="Larsson A."/>
            <person name="Li F.W."/>
            <person name="Perroud P.F."/>
            <person name="Phillips J."/>
            <person name="Ranjan P."/>
            <person name="Rokshar D.S."/>
            <person name="Rothfels C.J."/>
            <person name="Schneider L."/>
            <person name="Shu S."/>
            <person name="Stevenson D.W."/>
            <person name="Thummler F."/>
            <person name="Tillich M."/>
            <person name="Villarreal Aguilar J.C."/>
            <person name="Widiez T."/>
            <person name="Wong G.K."/>
            <person name="Wymore A."/>
            <person name="Zhang Y."/>
            <person name="Zimmer A.D."/>
            <person name="Quatrano R.S."/>
            <person name="Mayer K.F.X."/>
            <person name="Goodstein D."/>
            <person name="Casacuberta J.M."/>
            <person name="Vandepoele K."/>
            <person name="Reski R."/>
            <person name="Cuming A.C."/>
            <person name="Tuskan G.A."/>
            <person name="Maumus F."/>
            <person name="Salse J."/>
            <person name="Schmutz J."/>
            <person name="Rensing S.A."/>
        </authorList>
    </citation>
    <scope>NUCLEOTIDE SEQUENCE [LARGE SCALE GENOMIC DNA]</scope>
    <source>
        <strain evidence="3 4">cv. Gransden 2004</strain>
    </source>
</reference>
<sequence length="104" mass="11722">MKQSTNKRGQLHPLAAIHLSSTYQASLTKLLEYCLCPVSMSLWDRLQQNNMRLKSLKEEAVLLQARQKSGSSSRSSNSARYPLRIVYHLESPNTDSQTGRGRSS</sequence>
<dbReference type="Gramene" id="Pp3c6_24500V3.4">
    <property type="protein sequence ID" value="PAC:32977264.CDS.1"/>
    <property type="gene ID" value="Pp3c6_24500"/>
</dbReference>
<protein>
    <recommendedName>
        <fullName evidence="1">BRCC36 C-terminal helical domain-containing protein</fullName>
    </recommendedName>
</protein>
<name>A0A2K1KGZ8_PHYPA</name>
<dbReference type="STRING" id="3218.A0A2K1KGZ8"/>
<dbReference type="Gramene" id="Pp3c6_24500V3.2">
    <property type="protein sequence ID" value="PAC:32977262.CDS.1"/>
    <property type="gene ID" value="Pp3c6_24500"/>
</dbReference>
<dbReference type="EMBL" id="ABEU02000006">
    <property type="protein sequence ID" value="PNR53048.1"/>
    <property type="molecule type" value="Genomic_DNA"/>
</dbReference>
<dbReference type="EnsemblPlants" id="Pp3c6_24500V3.2">
    <property type="protein sequence ID" value="PAC:32977262.CDS.1"/>
    <property type="gene ID" value="Pp3c6_24500"/>
</dbReference>
<dbReference type="Proteomes" id="UP000006727">
    <property type="component" value="Chromosome 6"/>
</dbReference>
<evidence type="ECO:0000259" key="1">
    <source>
        <dbReference type="Pfam" id="PF18110"/>
    </source>
</evidence>
<keyword evidence="4" id="KW-1185">Reference proteome</keyword>
<dbReference type="InterPro" id="IPR040749">
    <property type="entry name" value="BRCC36_C"/>
</dbReference>
<reference evidence="2 4" key="1">
    <citation type="journal article" date="2008" name="Science">
        <title>The Physcomitrella genome reveals evolutionary insights into the conquest of land by plants.</title>
        <authorList>
            <person name="Rensing S."/>
            <person name="Lang D."/>
            <person name="Zimmer A."/>
            <person name="Terry A."/>
            <person name="Salamov A."/>
            <person name="Shapiro H."/>
            <person name="Nishiyama T."/>
            <person name="Perroud P.-F."/>
            <person name="Lindquist E."/>
            <person name="Kamisugi Y."/>
            <person name="Tanahashi T."/>
            <person name="Sakakibara K."/>
            <person name="Fujita T."/>
            <person name="Oishi K."/>
            <person name="Shin-I T."/>
            <person name="Kuroki Y."/>
            <person name="Toyoda A."/>
            <person name="Suzuki Y."/>
            <person name="Hashimoto A."/>
            <person name="Yamaguchi K."/>
            <person name="Sugano A."/>
            <person name="Kohara Y."/>
            <person name="Fujiyama A."/>
            <person name="Anterola A."/>
            <person name="Aoki S."/>
            <person name="Ashton N."/>
            <person name="Barbazuk W.B."/>
            <person name="Barker E."/>
            <person name="Bennetzen J."/>
            <person name="Bezanilla M."/>
            <person name="Blankenship R."/>
            <person name="Cho S.H."/>
            <person name="Dutcher S."/>
            <person name="Estelle M."/>
            <person name="Fawcett J.A."/>
            <person name="Gundlach H."/>
            <person name="Hanada K."/>
            <person name="Heyl A."/>
            <person name="Hicks K.A."/>
            <person name="Hugh J."/>
            <person name="Lohr M."/>
            <person name="Mayer K."/>
            <person name="Melkozernov A."/>
            <person name="Murata T."/>
            <person name="Nelson D."/>
            <person name="Pils B."/>
            <person name="Prigge M."/>
            <person name="Reiss B."/>
            <person name="Renner T."/>
            <person name="Rombauts S."/>
            <person name="Rushton P."/>
            <person name="Sanderfoot A."/>
            <person name="Schween G."/>
            <person name="Shiu S.-H."/>
            <person name="Stueber K."/>
            <person name="Theodoulou F.L."/>
            <person name="Tu H."/>
            <person name="Van de Peer Y."/>
            <person name="Verrier P.J."/>
            <person name="Waters E."/>
            <person name="Wood A."/>
            <person name="Yang L."/>
            <person name="Cove D."/>
            <person name="Cuming A."/>
            <person name="Hasebe M."/>
            <person name="Lucas S."/>
            <person name="Mishler D.B."/>
            <person name="Reski R."/>
            <person name="Grigoriev I."/>
            <person name="Quatrano R.S."/>
            <person name="Boore J.L."/>
        </authorList>
    </citation>
    <scope>NUCLEOTIDE SEQUENCE [LARGE SCALE GENOMIC DNA]</scope>
    <source>
        <strain evidence="3 4">cv. Gransden 2004</strain>
    </source>
</reference>
<reference evidence="3" key="3">
    <citation type="submission" date="2020-12" db="UniProtKB">
        <authorList>
            <consortium name="EnsemblPlants"/>
        </authorList>
    </citation>
    <scope>IDENTIFICATION</scope>
</reference>
<dbReference type="EnsemblPlants" id="Pp3c6_24500V3.4">
    <property type="protein sequence ID" value="PAC:32977264.CDS.1"/>
    <property type="gene ID" value="Pp3c6_24500"/>
</dbReference>
<dbReference type="EnsemblPlants" id="Pp3c6_24500V3.1">
    <property type="protein sequence ID" value="PAC:32977261.CDS.1"/>
    <property type="gene ID" value="Pp3c6_24500"/>
</dbReference>